<dbReference type="HOGENOM" id="CLU_023810_1_2_0"/>
<dbReference type="UniPathway" id="UPA00038">
    <property type="reaction ID" value="UER00491"/>
</dbReference>
<dbReference type="SUPFAM" id="SSF51735">
    <property type="entry name" value="NAD(P)-binding Rossmann-fold domains"/>
    <property type="match status" value="1"/>
</dbReference>
<dbReference type="KEGG" id="caby:Cabys_2469"/>
<evidence type="ECO:0000256" key="9">
    <source>
        <dbReference type="PIRNR" id="PIRNR000124"/>
    </source>
</evidence>
<organism evidence="15 16">
    <name type="scientific">Caldithrix abyssi DSM 13497</name>
    <dbReference type="NCBI Taxonomy" id="880073"/>
    <lineage>
        <taxon>Bacteria</taxon>
        <taxon>Pseudomonadati</taxon>
        <taxon>Calditrichota</taxon>
        <taxon>Calditrichia</taxon>
        <taxon>Calditrichales</taxon>
        <taxon>Calditrichaceae</taxon>
        <taxon>Caldithrix</taxon>
    </lineage>
</organism>
<dbReference type="InParanoid" id="H1XXK5"/>
<evidence type="ECO:0000256" key="4">
    <source>
        <dbReference type="ARBA" id="ARBA00015132"/>
    </source>
</evidence>
<dbReference type="Pfam" id="PF03721">
    <property type="entry name" value="UDPG_MGDP_dh_N"/>
    <property type="match status" value="1"/>
</dbReference>
<evidence type="ECO:0000256" key="3">
    <source>
        <dbReference type="ARBA" id="ARBA00012954"/>
    </source>
</evidence>
<reference evidence="15 16" key="1">
    <citation type="submission" date="2011-09" db="EMBL/GenBank/DDBJ databases">
        <title>The permanent draft genome of Caldithrix abyssi DSM 13497.</title>
        <authorList>
            <consortium name="US DOE Joint Genome Institute (JGI-PGF)"/>
            <person name="Lucas S."/>
            <person name="Han J."/>
            <person name="Lapidus A."/>
            <person name="Bruce D."/>
            <person name="Goodwin L."/>
            <person name="Pitluck S."/>
            <person name="Peters L."/>
            <person name="Kyrpides N."/>
            <person name="Mavromatis K."/>
            <person name="Ivanova N."/>
            <person name="Mikhailova N."/>
            <person name="Chertkov O."/>
            <person name="Detter J.C."/>
            <person name="Tapia R."/>
            <person name="Han C."/>
            <person name="Land M."/>
            <person name="Hauser L."/>
            <person name="Markowitz V."/>
            <person name="Cheng J.-F."/>
            <person name="Hugenholtz P."/>
            <person name="Woyke T."/>
            <person name="Wu D."/>
            <person name="Spring S."/>
            <person name="Brambilla E."/>
            <person name="Klenk H.-P."/>
            <person name="Eisen J.A."/>
        </authorList>
    </citation>
    <scope>NUCLEOTIDE SEQUENCE [LARGE SCALE GENOMIC DNA]</scope>
    <source>
        <strain evidence="15 16">DSM 13497</strain>
    </source>
</reference>
<evidence type="ECO:0000313" key="16">
    <source>
        <dbReference type="Proteomes" id="UP000004671"/>
    </source>
</evidence>
<evidence type="ECO:0000313" key="14">
    <source>
        <dbReference type="EMBL" id="APF19218.1"/>
    </source>
</evidence>
<evidence type="ECO:0000256" key="1">
    <source>
        <dbReference type="ARBA" id="ARBA00004701"/>
    </source>
</evidence>
<feature type="binding site" evidence="12">
    <location>
        <position position="329"/>
    </location>
    <ligand>
        <name>NAD(+)</name>
        <dbReference type="ChEBI" id="CHEBI:57540"/>
    </ligand>
</feature>
<dbReference type="Pfam" id="PF03720">
    <property type="entry name" value="UDPG_MGDP_dh_C"/>
    <property type="match status" value="1"/>
</dbReference>
<evidence type="ECO:0000313" key="17">
    <source>
        <dbReference type="Proteomes" id="UP000183868"/>
    </source>
</evidence>
<dbReference type="SMART" id="SM00984">
    <property type="entry name" value="UDPG_MGDP_dh_C"/>
    <property type="match status" value="1"/>
</dbReference>
<dbReference type="FunCoup" id="H1XXK5">
    <property type="interactions" value="269"/>
</dbReference>
<protein>
    <recommendedName>
        <fullName evidence="4 9">UDP-glucose 6-dehydrogenase</fullName>
        <ecNumber evidence="3 9">1.1.1.22</ecNumber>
    </recommendedName>
</protein>
<evidence type="ECO:0000256" key="2">
    <source>
        <dbReference type="ARBA" id="ARBA00006601"/>
    </source>
</evidence>
<evidence type="ECO:0000256" key="12">
    <source>
        <dbReference type="PIRSR" id="PIRSR500134-3"/>
    </source>
</evidence>
<feature type="binding site" evidence="11">
    <location>
        <position position="205"/>
    </location>
    <ligand>
        <name>substrate</name>
    </ligand>
</feature>
<feature type="binding site" evidence="12">
    <location>
        <position position="264"/>
    </location>
    <ligand>
        <name>NAD(+)</name>
        <dbReference type="ChEBI" id="CHEBI:57540"/>
    </ligand>
</feature>
<dbReference type="eggNOG" id="COG1004">
    <property type="taxonomic scope" value="Bacteria"/>
</dbReference>
<comment type="pathway">
    <text evidence="1">Nucleotide-sugar biosynthesis; UDP-alpha-D-glucuronate biosynthesis; UDP-alpha-D-glucuronate from UDP-alpha-D-glucose: step 1/1.</text>
</comment>
<keyword evidence="16" id="KW-1185">Reference proteome</keyword>
<comment type="similarity">
    <text evidence="2 9">Belongs to the UDP-glucose/GDP-mannose dehydrogenase family.</text>
</comment>
<dbReference type="Gene3D" id="3.40.50.720">
    <property type="entry name" value="NAD(P)-binding Rossmann-like Domain"/>
    <property type="match status" value="2"/>
</dbReference>
<dbReference type="Proteomes" id="UP000004671">
    <property type="component" value="Chromosome"/>
</dbReference>
<dbReference type="PIRSF" id="PIRSF000124">
    <property type="entry name" value="UDPglc_GDPman_dh"/>
    <property type="match status" value="1"/>
</dbReference>
<feature type="binding site" evidence="12">
    <location>
        <position position="121"/>
    </location>
    <ligand>
        <name>NAD(+)</name>
        <dbReference type="ChEBI" id="CHEBI:57540"/>
    </ligand>
</feature>
<evidence type="ECO:0000256" key="8">
    <source>
        <dbReference type="ARBA" id="ARBA00053241"/>
    </source>
</evidence>
<dbReference type="EMBL" id="CP018099">
    <property type="protein sequence ID" value="APF19218.1"/>
    <property type="molecule type" value="Genomic_DNA"/>
</dbReference>
<evidence type="ECO:0000313" key="15">
    <source>
        <dbReference type="EMBL" id="EHO43129.1"/>
    </source>
</evidence>
<feature type="binding site" evidence="12">
    <location>
        <position position="86"/>
    </location>
    <ligand>
        <name>NAD(+)</name>
        <dbReference type="ChEBI" id="CHEBI:57540"/>
    </ligand>
</feature>
<feature type="binding site" evidence="12">
    <location>
        <position position="30"/>
    </location>
    <ligand>
        <name>NAD(+)</name>
        <dbReference type="ChEBI" id="CHEBI:57540"/>
    </ligand>
</feature>
<dbReference type="GO" id="GO:0051287">
    <property type="term" value="F:NAD binding"/>
    <property type="evidence" value="ECO:0007669"/>
    <property type="project" value="InterPro"/>
</dbReference>
<dbReference type="InterPro" id="IPR014026">
    <property type="entry name" value="UDP-Glc/GDP-Man_DH_dimer"/>
</dbReference>
<feature type="binding site" evidence="11">
    <location>
        <position position="322"/>
    </location>
    <ligand>
        <name>substrate</name>
    </ligand>
</feature>
<dbReference type="NCBIfam" id="TIGR03026">
    <property type="entry name" value="NDP-sugDHase"/>
    <property type="match status" value="1"/>
</dbReference>
<keyword evidence="6 9" id="KW-0520">NAD</keyword>
<feature type="domain" description="UDP-glucose/GDP-mannose dehydrogenase C-terminal" evidence="13">
    <location>
        <begin position="315"/>
        <end position="422"/>
    </location>
</feature>
<dbReference type="InterPro" id="IPR036220">
    <property type="entry name" value="UDP-Glc/GDP-Man_DH_C_sf"/>
</dbReference>
<dbReference type="PaxDb" id="880073-Calab_3530"/>
<evidence type="ECO:0000259" key="13">
    <source>
        <dbReference type="SMART" id="SM00984"/>
    </source>
</evidence>
<feature type="binding site" evidence="11">
    <location>
        <position position="258"/>
    </location>
    <ligand>
        <name>substrate</name>
    </ligand>
</feature>
<evidence type="ECO:0000256" key="5">
    <source>
        <dbReference type="ARBA" id="ARBA00023002"/>
    </source>
</evidence>
<dbReference type="InterPro" id="IPR008927">
    <property type="entry name" value="6-PGluconate_DH-like_C_sf"/>
</dbReference>
<dbReference type="PIRSF" id="PIRSF500134">
    <property type="entry name" value="UDPglc_DH_bac"/>
    <property type="match status" value="1"/>
</dbReference>
<dbReference type="SUPFAM" id="SSF52413">
    <property type="entry name" value="UDP-glucose/GDP-mannose dehydrogenase C-terminal domain"/>
    <property type="match status" value="1"/>
</dbReference>
<dbReference type="AlphaFoldDB" id="H1XXK5"/>
<gene>
    <name evidence="14" type="ORF">Cabys_2469</name>
    <name evidence="15" type="ORF">Calab_3530</name>
</gene>
<proteinExistence type="inferred from homology"/>
<comment type="catalytic activity">
    <reaction evidence="7 9">
        <text>UDP-alpha-D-glucose + 2 NAD(+) + H2O = UDP-alpha-D-glucuronate + 2 NADH + 3 H(+)</text>
        <dbReference type="Rhea" id="RHEA:23596"/>
        <dbReference type="ChEBI" id="CHEBI:15377"/>
        <dbReference type="ChEBI" id="CHEBI:15378"/>
        <dbReference type="ChEBI" id="CHEBI:57540"/>
        <dbReference type="ChEBI" id="CHEBI:57945"/>
        <dbReference type="ChEBI" id="CHEBI:58052"/>
        <dbReference type="ChEBI" id="CHEBI:58885"/>
        <dbReference type="EC" id="1.1.1.22"/>
    </reaction>
</comment>
<dbReference type="GO" id="GO:0006065">
    <property type="term" value="P:UDP-glucuronate biosynthetic process"/>
    <property type="evidence" value="ECO:0007669"/>
    <property type="project" value="UniProtKB-UniPathway"/>
</dbReference>
<comment type="function">
    <text evidence="8">Catalyzes the conversion of UDP-glucose into UDP-glucuronate, one of the precursors of teichuronic acid.</text>
</comment>
<dbReference type="EC" id="1.1.1.22" evidence="3 9"/>
<dbReference type="InterPro" id="IPR001732">
    <property type="entry name" value="UDP-Glc/GDP-Man_DH_N"/>
</dbReference>
<dbReference type="InterPro" id="IPR017476">
    <property type="entry name" value="UDP-Glc/GDP-Man"/>
</dbReference>
<keyword evidence="5 9" id="KW-0560">Oxidoreductase</keyword>
<dbReference type="OrthoDB" id="9803238at2"/>
<evidence type="ECO:0000256" key="7">
    <source>
        <dbReference type="ARBA" id="ARBA00047473"/>
    </source>
</evidence>
<dbReference type="EMBL" id="CM001402">
    <property type="protein sequence ID" value="EHO43129.1"/>
    <property type="molecule type" value="Genomic_DNA"/>
</dbReference>
<accession>H1XXK5</accession>
<dbReference type="Proteomes" id="UP000183868">
    <property type="component" value="Chromosome"/>
</dbReference>
<evidence type="ECO:0000256" key="6">
    <source>
        <dbReference type="ARBA" id="ARBA00023027"/>
    </source>
</evidence>
<dbReference type="PANTHER" id="PTHR43750">
    <property type="entry name" value="UDP-GLUCOSE 6-DEHYDROGENASE TUAD"/>
    <property type="match status" value="1"/>
</dbReference>
<feature type="binding site" evidence="11">
    <location>
        <begin position="250"/>
        <end position="254"/>
    </location>
    <ligand>
        <name>substrate</name>
    </ligand>
</feature>
<dbReference type="InterPro" id="IPR014027">
    <property type="entry name" value="UDP-Glc/GDP-Man_DH_C"/>
</dbReference>
<dbReference type="RefSeq" id="WP_006930620.1">
    <property type="nucleotide sequence ID" value="NZ_CM001402.1"/>
</dbReference>
<dbReference type="FunFam" id="1.20.5.100:FF:000001">
    <property type="entry name" value="UDP-glucose 6-dehydrogenase"/>
    <property type="match status" value="1"/>
</dbReference>
<name>H1XXK5_CALAY</name>
<dbReference type="InterPro" id="IPR028357">
    <property type="entry name" value="UDPglc_DH_bac"/>
</dbReference>
<dbReference type="SUPFAM" id="SSF48179">
    <property type="entry name" value="6-phosphogluconate dehydrogenase C-terminal domain-like"/>
    <property type="match status" value="1"/>
</dbReference>
<dbReference type="GO" id="GO:0003979">
    <property type="term" value="F:UDP-glucose 6-dehydrogenase activity"/>
    <property type="evidence" value="ECO:0007669"/>
    <property type="project" value="UniProtKB-EC"/>
</dbReference>
<dbReference type="PANTHER" id="PTHR43750:SF3">
    <property type="entry name" value="UDP-GLUCOSE 6-DEHYDROGENASE TUAD"/>
    <property type="match status" value="1"/>
</dbReference>
<feature type="binding site" evidence="12">
    <location>
        <position position="35"/>
    </location>
    <ligand>
        <name>NAD(+)</name>
        <dbReference type="ChEBI" id="CHEBI:57540"/>
    </ligand>
</feature>
<evidence type="ECO:0000256" key="11">
    <source>
        <dbReference type="PIRSR" id="PIRSR500134-2"/>
    </source>
</evidence>
<sequence precursor="true">MRIAVVGTGYVGLVAGTCFADVGNDVICVDNDVNKIEMLNNGKIPIYEPGLEEMVKRNVTQERLVFTTDIKSAVEKSQIIFIAVGTPPKEDGSADLQHVLAVAREIGKHMNGPKIIVNKSTVPVGTADKVRDEVKKHTHYDFSVVSNPEFLKEGAAIDDFLKPDRVVVGTDNEETAETMRNLYAPFVRTGKPILIMDVRSAELTKYAANAMLATKISFINEIANLCEKVGADVEMVRKGIGTDRRIGPYFIFPGTGYGGSCFPKDVKAIIRTAREYGMELKILEAVESVNNRQKTILLDKIKNYFNNDLKGKVLAVWGLSFKPNTDDMREAPAISLIRALVKEGAKIRAHDPEALKEAEWRFEDLVKTKDVFLIKKRYEALEGADGLIIMTEWNEFREPDFYLIKEMLKRSVIFDGRNLYDPKRMAKISIDYFPIGRPSSLEYKK</sequence>
<feature type="binding site" evidence="11">
    <location>
        <begin position="150"/>
        <end position="153"/>
    </location>
    <ligand>
        <name>substrate</name>
    </ligand>
</feature>
<dbReference type="Gene3D" id="1.20.5.100">
    <property type="entry name" value="Cytochrome c1, transmembrane anchor, C-terminal"/>
    <property type="match status" value="1"/>
</dbReference>
<evidence type="ECO:0000256" key="10">
    <source>
        <dbReference type="PIRSR" id="PIRSR500134-1"/>
    </source>
</evidence>
<dbReference type="STRING" id="880073.Cabys_2469"/>
<feature type="binding site" evidence="12">
    <location>
        <position position="153"/>
    </location>
    <ligand>
        <name>NAD(+)</name>
        <dbReference type="ChEBI" id="CHEBI:57540"/>
    </ligand>
</feature>
<dbReference type="Pfam" id="PF00984">
    <property type="entry name" value="UDPG_MGDP_dh"/>
    <property type="match status" value="1"/>
</dbReference>
<dbReference type="InterPro" id="IPR036291">
    <property type="entry name" value="NAD(P)-bd_dom_sf"/>
</dbReference>
<reference evidence="14 17" key="2">
    <citation type="submission" date="2016-11" db="EMBL/GenBank/DDBJ databases">
        <title>Genomic analysis of Caldithrix abyssi and proposal of a novel bacterial phylum Caldithrichaeota.</title>
        <authorList>
            <person name="Kublanov I."/>
            <person name="Sigalova O."/>
            <person name="Gavrilov S."/>
            <person name="Lebedinsky A."/>
            <person name="Ivanova N."/>
            <person name="Daum C."/>
            <person name="Reddy T."/>
            <person name="Klenk H.P."/>
            <person name="Goker M."/>
            <person name="Reva O."/>
            <person name="Miroshnichenko M."/>
            <person name="Kyprides N."/>
            <person name="Woyke T."/>
            <person name="Gelfand M."/>
        </authorList>
    </citation>
    <scope>NUCLEOTIDE SEQUENCE [LARGE SCALE GENOMIC DNA]</scope>
    <source>
        <strain evidence="14 17">LF13</strain>
    </source>
</reference>
<feature type="active site" description="Nucleophile" evidence="10">
    <location>
        <position position="261"/>
    </location>
</feature>
<dbReference type="GO" id="GO:0000271">
    <property type="term" value="P:polysaccharide biosynthetic process"/>
    <property type="evidence" value="ECO:0007669"/>
    <property type="project" value="InterPro"/>
</dbReference>